<sequence>MVIYTWDESHRQSQLEHGHRKGPQWWFGTDSMQYTRGYTNEYDLWNADDRNGWSFSKVENYFKTFERFVSTPEREHHGTEGPVACTSLGLQTADDINDPKFPFNVCTKFDRTIDLVGRRGAVLDLHIEEDLNGLQIVKGATIGGDGKIYRAHARLEVVMSAGAIAIPQILLLSGIVKAWRHQAR</sequence>
<dbReference type="OrthoDB" id="269227at2759"/>
<name>A0A409X2L3_PSICY</name>
<dbReference type="GO" id="GO:0050660">
    <property type="term" value="F:flavin adenine dinucleotide binding"/>
    <property type="evidence" value="ECO:0007669"/>
    <property type="project" value="InterPro"/>
</dbReference>
<dbReference type="InterPro" id="IPR036188">
    <property type="entry name" value="FAD/NAD-bd_sf"/>
</dbReference>
<dbReference type="Proteomes" id="UP000283269">
    <property type="component" value="Unassembled WGS sequence"/>
</dbReference>
<dbReference type="PANTHER" id="PTHR11552">
    <property type="entry name" value="GLUCOSE-METHANOL-CHOLINE GMC OXIDOREDUCTASE"/>
    <property type="match status" value="1"/>
</dbReference>
<protein>
    <submittedName>
        <fullName evidence="4">Uncharacterized protein</fullName>
    </submittedName>
</protein>
<comment type="caution">
    <text evidence="4">The sequence shown here is derived from an EMBL/GenBank/DDBJ whole genome shotgun (WGS) entry which is preliminary data.</text>
</comment>
<evidence type="ECO:0000256" key="1">
    <source>
        <dbReference type="ARBA" id="ARBA00010790"/>
    </source>
</evidence>
<evidence type="ECO:0000313" key="4">
    <source>
        <dbReference type="EMBL" id="PPQ84987.1"/>
    </source>
</evidence>
<evidence type="ECO:0000313" key="5">
    <source>
        <dbReference type="Proteomes" id="UP000283269"/>
    </source>
</evidence>
<accession>A0A409X2L3</accession>
<dbReference type="GO" id="GO:0016491">
    <property type="term" value="F:oxidoreductase activity"/>
    <property type="evidence" value="ECO:0007669"/>
    <property type="project" value="TreeGrafter"/>
</dbReference>
<dbReference type="PANTHER" id="PTHR11552:SF147">
    <property type="entry name" value="CHOLINE DEHYDROGENASE, MITOCHONDRIAL"/>
    <property type="match status" value="1"/>
</dbReference>
<comment type="subunit">
    <text evidence="2">Monomer.</text>
</comment>
<dbReference type="STRING" id="93625.A0A409X2L3"/>
<evidence type="ECO:0000256" key="2">
    <source>
        <dbReference type="ARBA" id="ARBA00011245"/>
    </source>
</evidence>
<gene>
    <name evidence="4" type="ORF">CVT25_010508</name>
</gene>
<dbReference type="AlphaFoldDB" id="A0A409X2L3"/>
<keyword evidence="5" id="KW-1185">Reference proteome</keyword>
<dbReference type="InParanoid" id="A0A409X2L3"/>
<keyword evidence="3" id="KW-0812">Transmembrane</keyword>
<dbReference type="Gene3D" id="3.50.50.60">
    <property type="entry name" value="FAD/NAD(P)-binding domain"/>
    <property type="match status" value="1"/>
</dbReference>
<dbReference type="SUPFAM" id="SSF51905">
    <property type="entry name" value="FAD/NAD(P)-binding domain"/>
    <property type="match status" value="1"/>
</dbReference>
<comment type="similarity">
    <text evidence="1">Belongs to the GMC oxidoreductase family.</text>
</comment>
<keyword evidence="3" id="KW-0472">Membrane</keyword>
<organism evidence="4 5">
    <name type="scientific">Psilocybe cyanescens</name>
    <dbReference type="NCBI Taxonomy" id="93625"/>
    <lineage>
        <taxon>Eukaryota</taxon>
        <taxon>Fungi</taxon>
        <taxon>Dikarya</taxon>
        <taxon>Basidiomycota</taxon>
        <taxon>Agaricomycotina</taxon>
        <taxon>Agaricomycetes</taxon>
        <taxon>Agaricomycetidae</taxon>
        <taxon>Agaricales</taxon>
        <taxon>Agaricineae</taxon>
        <taxon>Strophariaceae</taxon>
        <taxon>Psilocybe</taxon>
    </lineage>
</organism>
<keyword evidence="3" id="KW-1133">Transmembrane helix</keyword>
<feature type="transmembrane region" description="Helical" evidence="3">
    <location>
        <begin position="157"/>
        <end position="179"/>
    </location>
</feature>
<reference evidence="4 5" key="1">
    <citation type="journal article" date="2018" name="Evol. Lett.">
        <title>Horizontal gene cluster transfer increased hallucinogenic mushroom diversity.</title>
        <authorList>
            <person name="Reynolds H.T."/>
            <person name="Vijayakumar V."/>
            <person name="Gluck-Thaler E."/>
            <person name="Korotkin H.B."/>
            <person name="Matheny P.B."/>
            <person name="Slot J.C."/>
        </authorList>
    </citation>
    <scope>NUCLEOTIDE SEQUENCE [LARGE SCALE GENOMIC DNA]</scope>
    <source>
        <strain evidence="4 5">2631</strain>
    </source>
</reference>
<proteinExistence type="inferred from homology"/>
<dbReference type="EMBL" id="NHYD01002776">
    <property type="protein sequence ID" value="PPQ84987.1"/>
    <property type="molecule type" value="Genomic_DNA"/>
</dbReference>
<evidence type="ECO:0000256" key="3">
    <source>
        <dbReference type="SAM" id="Phobius"/>
    </source>
</evidence>
<dbReference type="InterPro" id="IPR012132">
    <property type="entry name" value="GMC_OxRdtase"/>
</dbReference>